<dbReference type="AlphaFoldDB" id="A0A0U1D6D0"/>
<accession>A0A0U1D6D0</accession>
<gene>
    <name evidence="1" type="ORF">BN970_01556</name>
</gene>
<organism evidence="1 2">
    <name type="scientific">Mycolicibacterium conceptionense</name>
    <dbReference type="NCBI Taxonomy" id="451644"/>
    <lineage>
        <taxon>Bacteria</taxon>
        <taxon>Bacillati</taxon>
        <taxon>Actinomycetota</taxon>
        <taxon>Actinomycetes</taxon>
        <taxon>Mycobacteriales</taxon>
        <taxon>Mycobacteriaceae</taxon>
        <taxon>Mycolicibacterium</taxon>
    </lineage>
</organism>
<evidence type="ECO:0000313" key="2">
    <source>
        <dbReference type="Proteomes" id="UP000182227"/>
    </source>
</evidence>
<evidence type="ECO:0000313" key="1">
    <source>
        <dbReference type="EMBL" id="CQD08065.1"/>
    </source>
</evidence>
<evidence type="ECO:0008006" key="3">
    <source>
        <dbReference type="Google" id="ProtNLM"/>
    </source>
</evidence>
<dbReference type="EMBL" id="CTEF01000001">
    <property type="protein sequence ID" value="CQD08065.1"/>
    <property type="molecule type" value="Genomic_DNA"/>
</dbReference>
<sequence length="569" mass="63803">MFEAPRGPQRVDQEVIQDFHRLLRMKGGTTDYGYVLREPLTPGTPLAYQLHDPRIVQRRAELGDYGRSAQLDDLFEIWSGEPMVHLRMAEPIEAHSPGSGRMVGGREVLASHQIAPQDEDSKWVQSDRGNLQSGDIVVRALHNPSTVRPGLVWAQVSESDLPLIATDLVTVLRPRGSTRRNDIDFVLRYLSSRHAVELLMTPSSGSLLRVTPRVLASMKVPLPDEHLADALESVESARLRADEWADEANEILESMFRDDNARVSRQKVIERSRIVRLRIQAVEDVETLGGQVRTQYPLPIAYRWRVLEAAGSRGPTNETYLAALDLAEQIMALTANIGLALAHQSGLEVAAVDQISDKLARGEGPTMGDWSNVLDELDGRKFAAIDDLITSTEFRRFCVDEAARAARRDLRRRRNDESHQRRVQSHELAEACSAVKAQLEVLLTQLSFFLDNPVVLAQELRWDSIDQTGSLTYQKLAGDHSVVPIRELTVNDSTVETGSLYLLDSDRKLHLLRPFLVATNCEQCGTFSIFHVDRLLAGRLTLKSMEHGHTIDAPDRFETAMRRTGLLNM</sequence>
<name>A0A0U1D6D0_9MYCO</name>
<proteinExistence type="predicted"/>
<dbReference type="Proteomes" id="UP000182227">
    <property type="component" value="Unassembled WGS sequence"/>
</dbReference>
<protein>
    <recommendedName>
        <fullName evidence="3">Restriction endonuclease</fullName>
    </recommendedName>
</protein>
<reference evidence="1 2" key="1">
    <citation type="submission" date="2015-03" db="EMBL/GenBank/DDBJ databases">
        <authorList>
            <person name="Murphy D."/>
        </authorList>
    </citation>
    <scope>NUCLEOTIDE SEQUENCE [LARGE SCALE GENOMIC DNA]</scope>
    <source>
        <strain evidence="1 2">D16</strain>
    </source>
</reference>
<dbReference type="RefSeq" id="WP_165763159.1">
    <property type="nucleotide sequence ID" value="NZ_JACKVA010000035.1"/>
</dbReference>